<reference evidence="4" key="1">
    <citation type="submission" date="2018-05" db="EMBL/GenBank/DDBJ databases">
        <authorList>
            <person name="Li Y."/>
        </authorList>
    </citation>
    <scope>NUCLEOTIDE SEQUENCE [LARGE SCALE GENOMIC DNA]</scope>
    <source>
        <strain evidence="4">sk1b4</strain>
    </source>
</reference>
<dbReference type="InterPro" id="IPR005135">
    <property type="entry name" value="Endo/exonuclease/phosphatase"/>
</dbReference>
<gene>
    <name evidence="3" type="ORF">DD236_08090</name>
</gene>
<dbReference type="AlphaFoldDB" id="A0A2V1K461"/>
<dbReference type="RefSeq" id="WP_109093870.1">
    <property type="nucleotide sequence ID" value="NZ_QETB01000004.1"/>
</dbReference>
<organism evidence="3 4">
    <name type="scientific">Ancrocorticia populi</name>
    <dbReference type="NCBI Taxonomy" id="2175228"/>
    <lineage>
        <taxon>Bacteria</taxon>
        <taxon>Bacillati</taxon>
        <taxon>Actinomycetota</taxon>
        <taxon>Actinomycetes</taxon>
        <taxon>Actinomycetales</taxon>
        <taxon>Actinomycetaceae</taxon>
        <taxon>Ancrocorticia</taxon>
    </lineage>
</organism>
<keyword evidence="4" id="KW-1185">Reference proteome</keyword>
<proteinExistence type="predicted"/>
<sequence length="262" mass="29152">MRVATFNLQSGQPNGLSPHGGTGQLTTDEATMAAAAKMVELDPDIVCLQEVRGYQGLTFVHGSSARWSETALAQRLYTPHSVRTEKRYGIVMYSMLGVEASWIWRLPSWHSPIRQTPNGMRFRFEEQRRAIVALVRENGQPVFVCGTHLAPTAGLGIRQLHWLEERLDNLARSTKMPRAPRLIMGDLNIRSEVLRGETRYTVLGEGDTFPSDSPRTQIDHVIGQGLKVHGSQAVLMPVSDHRALISEIEPEAGNDPGARPRR</sequence>
<feature type="region of interest" description="Disordered" evidence="1">
    <location>
        <begin position="1"/>
        <end position="22"/>
    </location>
</feature>
<dbReference type="EMBL" id="QETB01000004">
    <property type="protein sequence ID" value="PWF26043.1"/>
    <property type="molecule type" value="Genomic_DNA"/>
</dbReference>
<feature type="compositionally biased region" description="Polar residues" evidence="1">
    <location>
        <begin position="1"/>
        <end position="15"/>
    </location>
</feature>
<evidence type="ECO:0000256" key="1">
    <source>
        <dbReference type="SAM" id="MobiDB-lite"/>
    </source>
</evidence>
<feature type="domain" description="Endonuclease/exonuclease/phosphatase" evidence="2">
    <location>
        <begin position="4"/>
        <end position="241"/>
    </location>
</feature>
<dbReference type="Proteomes" id="UP000245283">
    <property type="component" value="Unassembled WGS sequence"/>
</dbReference>
<dbReference type="SUPFAM" id="SSF56219">
    <property type="entry name" value="DNase I-like"/>
    <property type="match status" value="1"/>
</dbReference>
<dbReference type="GO" id="GO:0003824">
    <property type="term" value="F:catalytic activity"/>
    <property type="evidence" value="ECO:0007669"/>
    <property type="project" value="InterPro"/>
</dbReference>
<evidence type="ECO:0000313" key="4">
    <source>
        <dbReference type="Proteomes" id="UP000245283"/>
    </source>
</evidence>
<dbReference type="Gene3D" id="3.60.10.10">
    <property type="entry name" value="Endonuclease/exonuclease/phosphatase"/>
    <property type="match status" value="1"/>
</dbReference>
<comment type="caution">
    <text evidence="3">The sequence shown here is derived from an EMBL/GenBank/DDBJ whole genome shotgun (WGS) entry which is preliminary data.</text>
</comment>
<evidence type="ECO:0000313" key="3">
    <source>
        <dbReference type="EMBL" id="PWF26043.1"/>
    </source>
</evidence>
<name>A0A2V1K461_9ACTO</name>
<evidence type="ECO:0000259" key="2">
    <source>
        <dbReference type="Pfam" id="PF03372"/>
    </source>
</evidence>
<dbReference type="InterPro" id="IPR036691">
    <property type="entry name" value="Endo/exonu/phosph_ase_sf"/>
</dbReference>
<accession>A0A2V1K461</accession>
<dbReference type="Pfam" id="PF03372">
    <property type="entry name" value="Exo_endo_phos"/>
    <property type="match status" value="1"/>
</dbReference>
<protein>
    <recommendedName>
        <fullName evidence="2">Endonuclease/exonuclease/phosphatase domain-containing protein</fullName>
    </recommendedName>
</protein>
<dbReference type="OrthoDB" id="155529at2"/>